<gene>
    <name evidence="15" type="ORF">FYJ74_07365</name>
</gene>
<evidence type="ECO:0000256" key="1">
    <source>
        <dbReference type="ARBA" id="ARBA00004241"/>
    </source>
</evidence>
<feature type="domain" description="Trimeric autotransporter adhesin YadA-like stalk" evidence="14">
    <location>
        <begin position="562"/>
        <end position="594"/>
    </location>
</feature>
<dbReference type="InterPro" id="IPR011049">
    <property type="entry name" value="Serralysin-like_metalloprot_C"/>
</dbReference>
<dbReference type="Gene3D" id="6.20.50.100">
    <property type="match status" value="1"/>
</dbReference>
<feature type="domain" description="Trimeric autotransporter adhesin YadA-like head" evidence="13">
    <location>
        <begin position="186"/>
        <end position="209"/>
    </location>
</feature>
<dbReference type="Pfam" id="PF05662">
    <property type="entry name" value="YadA_stalk"/>
    <property type="match status" value="3"/>
</dbReference>
<evidence type="ECO:0000259" key="13">
    <source>
        <dbReference type="Pfam" id="PF05658"/>
    </source>
</evidence>
<keyword evidence="7" id="KW-0732">Signal</keyword>
<dbReference type="Gene3D" id="6.10.250.2040">
    <property type="match status" value="1"/>
</dbReference>
<comment type="caution">
    <text evidence="15">The sequence shown here is derived from an EMBL/GenBank/DDBJ whole genome shotgun (WGS) entry which is preliminary data.</text>
</comment>
<dbReference type="CDD" id="cd12820">
    <property type="entry name" value="LbR_YadA-like"/>
    <property type="match status" value="1"/>
</dbReference>
<keyword evidence="11" id="KW-0175">Coiled coil</keyword>
<evidence type="ECO:0000256" key="2">
    <source>
        <dbReference type="ARBA" id="ARBA00004442"/>
    </source>
</evidence>
<dbReference type="Gene3D" id="3.30.1300.30">
    <property type="entry name" value="GSPII I/J protein-like"/>
    <property type="match status" value="1"/>
</dbReference>
<feature type="domain" description="Trimeric autotransporter adhesin YadA-like stalk" evidence="14">
    <location>
        <begin position="1215"/>
        <end position="1258"/>
    </location>
</feature>
<protein>
    <submittedName>
        <fullName evidence="15">Uncharacterized protein</fullName>
    </submittedName>
</protein>
<comment type="similarity">
    <text evidence="3">Belongs to the autotransporter-2 (AT-2) (TC 1.B.40) family.</text>
</comment>
<evidence type="ECO:0000256" key="4">
    <source>
        <dbReference type="ARBA" id="ARBA00022448"/>
    </source>
</evidence>
<dbReference type="Gene3D" id="2.150.10.10">
    <property type="entry name" value="Serralysin-like metalloprotease, C-terminal"/>
    <property type="match status" value="5"/>
</dbReference>
<evidence type="ECO:0000256" key="11">
    <source>
        <dbReference type="SAM" id="Coils"/>
    </source>
</evidence>
<dbReference type="InterPro" id="IPR008640">
    <property type="entry name" value="Adhesin_Head_dom"/>
</dbReference>
<evidence type="ECO:0000313" key="15">
    <source>
        <dbReference type="EMBL" id="MST55847.1"/>
    </source>
</evidence>
<evidence type="ECO:0000313" key="16">
    <source>
        <dbReference type="Proteomes" id="UP000473699"/>
    </source>
</evidence>
<feature type="domain" description="Trimeric autotransporter adhesin YadA-like head" evidence="13">
    <location>
        <begin position="145"/>
        <end position="171"/>
    </location>
</feature>
<evidence type="ECO:0000256" key="8">
    <source>
        <dbReference type="ARBA" id="ARBA00022927"/>
    </source>
</evidence>
<reference evidence="15 16" key="1">
    <citation type="submission" date="2019-08" db="EMBL/GenBank/DDBJ databases">
        <title>In-depth cultivation of the pig gut microbiome towards novel bacterial diversity and tailored functional studies.</title>
        <authorList>
            <person name="Wylensek D."/>
            <person name="Hitch T.C.A."/>
            <person name="Clavel T."/>
        </authorList>
    </citation>
    <scope>NUCLEOTIDE SEQUENCE [LARGE SCALE GENOMIC DNA]</scope>
    <source>
        <strain evidence="15 16">SM-530-WT-4B</strain>
    </source>
</reference>
<dbReference type="SUPFAM" id="SSF101967">
    <property type="entry name" value="Adhesin YadA, collagen-binding domain"/>
    <property type="match status" value="2"/>
</dbReference>
<dbReference type="InterPro" id="IPR008635">
    <property type="entry name" value="Coiled_stalk_dom"/>
</dbReference>
<feature type="domain" description="Trimeric autotransporter adhesin YadA-like head" evidence="13">
    <location>
        <begin position="303"/>
        <end position="323"/>
    </location>
</feature>
<feature type="domain" description="Trimeric autotransporter adhesin YadA-like head" evidence="13">
    <location>
        <begin position="641"/>
        <end position="664"/>
    </location>
</feature>
<evidence type="ECO:0000259" key="14">
    <source>
        <dbReference type="Pfam" id="PF05662"/>
    </source>
</evidence>
<evidence type="ECO:0000256" key="6">
    <source>
        <dbReference type="ARBA" id="ARBA00022692"/>
    </source>
</evidence>
<dbReference type="GO" id="GO:0009279">
    <property type="term" value="C:cell outer membrane"/>
    <property type="evidence" value="ECO:0007669"/>
    <property type="project" value="UniProtKB-SubCell"/>
</dbReference>
<dbReference type="Pfam" id="PF03895">
    <property type="entry name" value="YadA_anchor"/>
    <property type="match status" value="1"/>
</dbReference>
<name>A0A6L5YDZ9_9BACT</name>
<evidence type="ECO:0000259" key="12">
    <source>
        <dbReference type="Pfam" id="PF03895"/>
    </source>
</evidence>
<feature type="domain" description="Trimeric autotransporter adhesin YadA-like stalk" evidence="14">
    <location>
        <begin position="1099"/>
        <end position="1134"/>
    </location>
</feature>
<keyword evidence="4" id="KW-0813">Transport</keyword>
<keyword evidence="8" id="KW-0653">Protein transport</keyword>
<keyword evidence="9" id="KW-0472">Membrane</keyword>
<dbReference type="Proteomes" id="UP000473699">
    <property type="component" value="Unassembled WGS sequence"/>
</dbReference>
<keyword evidence="10" id="KW-0998">Cell outer membrane</keyword>
<organism evidence="15 16">
    <name type="scientific">Pyramidobacter porci</name>
    <dbReference type="NCBI Taxonomy" id="2605789"/>
    <lineage>
        <taxon>Bacteria</taxon>
        <taxon>Thermotogati</taxon>
        <taxon>Synergistota</taxon>
        <taxon>Synergistia</taxon>
        <taxon>Synergistales</taxon>
        <taxon>Dethiosulfovibrionaceae</taxon>
        <taxon>Pyramidobacter</taxon>
    </lineage>
</organism>
<dbReference type="InterPro" id="IPR005594">
    <property type="entry name" value="YadA_C"/>
</dbReference>
<evidence type="ECO:0000256" key="5">
    <source>
        <dbReference type="ARBA" id="ARBA00022452"/>
    </source>
</evidence>
<dbReference type="RefSeq" id="WP_154528940.1">
    <property type="nucleotide sequence ID" value="NZ_VUNH01000007.1"/>
</dbReference>
<evidence type="ECO:0000256" key="9">
    <source>
        <dbReference type="ARBA" id="ARBA00023136"/>
    </source>
</evidence>
<evidence type="ECO:0000256" key="10">
    <source>
        <dbReference type="ARBA" id="ARBA00023237"/>
    </source>
</evidence>
<dbReference type="EMBL" id="VUNH01000007">
    <property type="protein sequence ID" value="MST55847.1"/>
    <property type="molecule type" value="Genomic_DNA"/>
</dbReference>
<feature type="domain" description="Trimeric autotransporter adhesin YadA-like C-terminal membrane anchor" evidence="12">
    <location>
        <begin position="1323"/>
        <end position="1380"/>
    </location>
</feature>
<feature type="domain" description="Trimeric autotransporter adhesin YadA-like head" evidence="13">
    <location>
        <begin position="244"/>
        <end position="267"/>
    </location>
</feature>
<comment type="subcellular location">
    <subcellularLocation>
        <location evidence="2">Cell outer membrane</location>
    </subcellularLocation>
    <subcellularLocation>
        <location evidence="1">Cell surface</location>
    </subcellularLocation>
</comment>
<proteinExistence type="inferred from homology"/>
<dbReference type="SUPFAM" id="SSF54523">
    <property type="entry name" value="Pili subunits"/>
    <property type="match status" value="1"/>
</dbReference>
<feature type="domain" description="Trimeric autotransporter adhesin YadA-like head" evidence="13">
    <location>
        <begin position="412"/>
        <end position="434"/>
    </location>
</feature>
<keyword evidence="6" id="KW-0812">Transmembrane</keyword>
<feature type="domain" description="Trimeric autotransporter adhesin YadA-like head" evidence="13">
    <location>
        <begin position="355"/>
        <end position="381"/>
    </location>
</feature>
<evidence type="ECO:0000256" key="7">
    <source>
        <dbReference type="ARBA" id="ARBA00022729"/>
    </source>
</evidence>
<dbReference type="GO" id="GO:0009986">
    <property type="term" value="C:cell surface"/>
    <property type="evidence" value="ECO:0007669"/>
    <property type="project" value="UniProtKB-SubCell"/>
</dbReference>
<evidence type="ECO:0000256" key="3">
    <source>
        <dbReference type="ARBA" id="ARBA00005848"/>
    </source>
</evidence>
<keyword evidence="16" id="KW-1185">Reference proteome</keyword>
<dbReference type="Pfam" id="PF05658">
    <property type="entry name" value="YadA_head"/>
    <property type="match status" value="8"/>
</dbReference>
<feature type="domain" description="Trimeric autotransporter adhesin YadA-like head" evidence="13">
    <location>
        <begin position="1031"/>
        <end position="1049"/>
    </location>
</feature>
<dbReference type="GO" id="GO:0015031">
    <property type="term" value="P:protein transport"/>
    <property type="evidence" value="ECO:0007669"/>
    <property type="project" value="UniProtKB-KW"/>
</dbReference>
<accession>A0A6L5YDZ9</accession>
<feature type="coiled-coil region" evidence="11">
    <location>
        <begin position="1410"/>
        <end position="1448"/>
    </location>
</feature>
<dbReference type="Gene3D" id="2.20.70.140">
    <property type="match status" value="1"/>
</dbReference>
<dbReference type="InterPro" id="IPR045584">
    <property type="entry name" value="Pilin-like"/>
</dbReference>
<keyword evidence="5" id="KW-1134">Transmembrane beta strand</keyword>
<sequence>MRETREFMDIAAPSIGREGGDLCNEKHPSSALKNAALAAVALGLMLMRPVPVMAAPPSSETRTAYVDKASWERVVLANGRWYKANADGTPDTAQEIDAGNITIGMVDVPIQSGLPVGMLPDLHYFSVNADDSASPPGTNWNNDGAKGEKALAIGPNALARAKRSIALGLGAETGSATLSLPQQYADDSIAIGTEAKAKGFESIAIGKNTLSEGYAIVIGSEAKTDTTDPKDSVIIGHQAVAKSGNTVVIGGQAHSEGNNGIAIGTQSSVEKHAGVAIGGVGSLLQPVAVPSGTPLMGAVTLEQNSVALGSQARAAGDSAIAIGLVSHAAKEKALAIGELSYAGSHANATGASSRALGTSSIAVGTRTLATGPAGIALGANAVSLVTPYLKNGAIESYDGGVSVGRISFSAGNGAALGRSATANGYGSTALGAYSKIADPEITDAFVQNKLDTDADFKNKIETTYASELGKFVDGVGDEQDRKKAMLLGLAREYLYQEKAQMEGTAVGFYTNVSAQRGVALGARSVADRAGFTESKIAPFSGVDLKGKTYGAVSVGGNGKLRQIINVGDGTEATDAVNLRQLQAVADMAAGAANADMYFHVNPGAGVAPVGTNKGPMTATAGAGGANSLAAGINAKTGKDAEKSVAIGYGSYAKETGAVSIGSGAGGEYGAGISIGDGSVSQRSTSLAIGTGAKTGHGNGPTAGGGDIAVGDQSFVENYVNQSGGIAIGQKSHVENMYGSRESLFAFGQTDYSGGTPADPSKVATGIAIGQNSYARTGSLMVGTHNYRGLLGDVTVDSADTKTFNLDINSTTLGTNSYNEGAFSTVTGAYSIASGSYSTGRAKNFGANIYGALNSIESETAASPLSGVANSVVGTANRTFNSNGSLIFGAGNEIKNSVAVITGMPASGGDSAKALADSLRAAVKSSEGGGAVLAVGGGNTADYAQASQLMGVNNTLTGTSNAISRYNLLDGYKNTGENVSHITVIGSGNTVKNGEFNIVLGDRRGMYGKSHNVVIGSADGATETTASDAVIIGYNANASVDGGVALGSGSEASVDKGVVGYDPTPGADHANDTTGVWKSTAAAVSVGAVTITGGTPVTRQITGVAAGVNDTDAVNVAQLKALLGAGGGSWNLDTKPGTQPAVAVNPNDTVTFTSGDNITITRTDKNVTIATKADVNFNSVTANTFTAGDTSITDNGLVIENGPSVTKAGIDAGNKKIANVAKGEVSQTSADAVNGSQLWGASSSVSNHFGGGSTVNVDGTVSAPTYIIRGGTYHNVGDALSAVDTQFNNIYNRFGDVYNQMGELRGEIKTTGALGSALAGLKPMQYDPVEPSQIMAGFGAYRGEYALALGFAHYLKEDFMVHAGVSVTHHGDSMANAGLTWKIGRKEDKDQIPERYRKGPISSVYVMQKENAELQAQVASLKHKLAESQADQAREIAELKSDMENMRRLLRASGKLK</sequence>